<organism evidence="3 4">
    <name type="scientific">Pseudobowmanella zhangzhouensis</name>
    <dbReference type="NCBI Taxonomy" id="1537679"/>
    <lineage>
        <taxon>Bacteria</taxon>
        <taxon>Pseudomonadati</taxon>
        <taxon>Pseudomonadota</taxon>
        <taxon>Gammaproteobacteria</taxon>
        <taxon>Alteromonadales</taxon>
        <taxon>Alteromonadaceae</taxon>
    </lineage>
</organism>
<evidence type="ECO:0000313" key="3">
    <source>
        <dbReference type="EMBL" id="MFC6440400.1"/>
    </source>
</evidence>
<accession>A0ABW1XKA9</accession>
<evidence type="ECO:0000259" key="2">
    <source>
        <dbReference type="Pfam" id="PF03413"/>
    </source>
</evidence>
<reference evidence="4" key="1">
    <citation type="journal article" date="2019" name="Int. J. Syst. Evol. Microbiol.">
        <title>The Global Catalogue of Microorganisms (GCM) 10K type strain sequencing project: providing services to taxonomists for standard genome sequencing and annotation.</title>
        <authorList>
            <consortium name="The Broad Institute Genomics Platform"/>
            <consortium name="The Broad Institute Genome Sequencing Center for Infectious Disease"/>
            <person name="Wu L."/>
            <person name="Ma J."/>
        </authorList>
    </citation>
    <scope>NUCLEOTIDE SEQUENCE [LARGE SCALE GENOMIC DNA]</scope>
    <source>
        <strain evidence="4">CGMCC 1.16031</strain>
    </source>
</reference>
<proteinExistence type="predicted"/>
<dbReference type="Pfam" id="PF03413">
    <property type="entry name" value="PepSY"/>
    <property type="match status" value="1"/>
</dbReference>
<dbReference type="InterPro" id="IPR025711">
    <property type="entry name" value="PepSY"/>
</dbReference>
<feature type="signal peptide" evidence="1">
    <location>
        <begin position="1"/>
        <end position="22"/>
    </location>
</feature>
<feature type="domain" description="PepSY" evidence="2">
    <location>
        <begin position="27"/>
        <end position="78"/>
    </location>
</feature>
<keyword evidence="4" id="KW-1185">Reference proteome</keyword>
<feature type="chain" id="PRO_5045299462" evidence="1">
    <location>
        <begin position="23"/>
        <end position="85"/>
    </location>
</feature>
<dbReference type="EMBL" id="JBHSUS010000001">
    <property type="protein sequence ID" value="MFC6440400.1"/>
    <property type="molecule type" value="Genomic_DNA"/>
</dbReference>
<comment type="caution">
    <text evidence="3">The sequence shown here is derived from an EMBL/GenBank/DDBJ whole genome shotgun (WGS) entry which is preliminary data.</text>
</comment>
<keyword evidence="1" id="KW-0732">Signal</keyword>
<sequence>MKLRVALLVLVCLMSFGQPVMADQQDKISQSQAVSLAQRHTSGRILKVEQSRDSYKIKVLKDNGRVVTLRVDKQTGRVSGPKDKD</sequence>
<name>A0ABW1XKA9_9ALTE</name>
<evidence type="ECO:0000256" key="1">
    <source>
        <dbReference type="SAM" id="SignalP"/>
    </source>
</evidence>
<dbReference type="RefSeq" id="WP_131258201.1">
    <property type="nucleotide sequence ID" value="NZ_JBHSUS010000001.1"/>
</dbReference>
<evidence type="ECO:0000313" key="4">
    <source>
        <dbReference type="Proteomes" id="UP001596364"/>
    </source>
</evidence>
<gene>
    <name evidence="3" type="ORF">ACFP85_09595</name>
</gene>
<dbReference type="Gene3D" id="3.10.450.40">
    <property type="match status" value="1"/>
</dbReference>
<protein>
    <submittedName>
        <fullName evidence="3">PepSY domain-containing protein</fullName>
    </submittedName>
</protein>
<dbReference type="Proteomes" id="UP001596364">
    <property type="component" value="Unassembled WGS sequence"/>
</dbReference>